<feature type="region of interest" description="Disordered" evidence="1">
    <location>
        <begin position="1"/>
        <end position="23"/>
    </location>
</feature>
<evidence type="ECO:0000313" key="3">
    <source>
        <dbReference type="Proteomes" id="UP000265520"/>
    </source>
</evidence>
<reference evidence="2 3" key="1">
    <citation type="journal article" date="2018" name="Front. Plant Sci.">
        <title>Red Clover (Trifolium pratense) and Zigzag Clover (T. medium) - A Picture of Genomic Similarities and Differences.</title>
        <authorList>
            <person name="Dluhosova J."/>
            <person name="Istvanek J."/>
            <person name="Nedelnik J."/>
            <person name="Repkova J."/>
        </authorList>
    </citation>
    <scope>NUCLEOTIDE SEQUENCE [LARGE SCALE GENOMIC DNA]</scope>
    <source>
        <strain evidence="3">cv. 10/8</strain>
        <tissue evidence="2">Leaf</tissue>
    </source>
</reference>
<comment type="caution">
    <text evidence="2">The sequence shown here is derived from an EMBL/GenBank/DDBJ whole genome shotgun (WGS) entry which is preliminary data.</text>
</comment>
<organism evidence="2 3">
    <name type="scientific">Trifolium medium</name>
    <dbReference type="NCBI Taxonomy" id="97028"/>
    <lineage>
        <taxon>Eukaryota</taxon>
        <taxon>Viridiplantae</taxon>
        <taxon>Streptophyta</taxon>
        <taxon>Embryophyta</taxon>
        <taxon>Tracheophyta</taxon>
        <taxon>Spermatophyta</taxon>
        <taxon>Magnoliopsida</taxon>
        <taxon>eudicotyledons</taxon>
        <taxon>Gunneridae</taxon>
        <taxon>Pentapetalae</taxon>
        <taxon>rosids</taxon>
        <taxon>fabids</taxon>
        <taxon>Fabales</taxon>
        <taxon>Fabaceae</taxon>
        <taxon>Papilionoideae</taxon>
        <taxon>50 kb inversion clade</taxon>
        <taxon>NPAAA clade</taxon>
        <taxon>Hologalegina</taxon>
        <taxon>IRL clade</taxon>
        <taxon>Trifolieae</taxon>
        <taxon>Trifolium</taxon>
    </lineage>
</organism>
<dbReference type="AlphaFoldDB" id="A0A392V9H3"/>
<evidence type="ECO:0000256" key="1">
    <source>
        <dbReference type="SAM" id="MobiDB-lite"/>
    </source>
</evidence>
<dbReference type="EMBL" id="LXQA011082634">
    <property type="protein sequence ID" value="MCI84092.1"/>
    <property type="molecule type" value="Genomic_DNA"/>
</dbReference>
<protein>
    <submittedName>
        <fullName evidence="2">Uncharacterized protein</fullName>
    </submittedName>
</protein>
<name>A0A392V9H3_9FABA</name>
<sequence length="23" mass="2314">FIGAETSRGSETLVGSEALSSDT</sequence>
<feature type="non-terminal residue" evidence="2">
    <location>
        <position position="1"/>
    </location>
</feature>
<evidence type="ECO:0000313" key="2">
    <source>
        <dbReference type="EMBL" id="MCI84092.1"/>
    </source>
</evidence>
<proteinExistence type="predicted"/>
<dbReference type="Proteomes" id="UP000265520">
    <property type="component" value="Unassembled WGS sequence"/>
</dbReference>
<accession>A0A392V9H3</accession>
<keyword evidence="3" id="KW-1185">Reference proteome</keyword>